<name>A0A182QYC9_9DIPT</name>
<dbReference type="InterPro" id="IPR050473">
    <property type="entry name" value="A2M/Complement_sys"/>
</dbReference>
<evidence type="ECO:0000256" key="9">
    <source>
        <dbReference type="ARBA" id="ARBA00063781"/>
    </source>
</evidence>
<evidence type="ECO:0000256" key="2">
    <source>
        <dbReference type="ARBA" id="ARBA00022525"/>
    </source>
</evidence>
<dbReference type="SUPFAM" id="SSF48239">
    <property type="entry name" value="Terpenoid cyclases/Protein prenyltransferases"/>
    <property type="match status" value="1"/>
</dbReference>
<reference evidence="14" key="2">
    <citation type="submission" date="2020-05" db="UniProtKB">
        <authorList>
            <consortium name="EnsemblMetazoa"/>
        </authorList>
    </citation>
    <scope>IDENTIFICATION</scope>
    <source>
        <strain evidence="14">FAR1</strain>
    </source>
</reference>
<feature type="domain" description="Alpha-2-macroglobulin" evidence="12">
    <location>
        <begin position="637"/>
        <end position="728"/>
    </location>
</feature>
<keyword evidence="15" id="KW-1185">Reference proteome</keyword>
<accession>A0A182QYC9</accession>
<dbReference type="SMART" id="SM01361">
    <property type="entry name" value="A2M_recep"/>
    <property type="match status" value="1"/>
</dbReference>
<evidence type="ECO:0000256" key="7">
    <source>
        <dbReference type="ARBA" id="ARBA00023180"/>
    </source>
</evidence>
<protein>
    <recommendedName>
        <fullName evidence="10">TEP1-F</fullName>
    </recommendedName>
</protein>
<dbReference type="Pfam" id="PF00207">
    <property type="entry name" value="A2M"/>
    <property type="match status" value="1"/>
</dbReference>
<dbReference type="EMBL" id="AXCN02001812">
    <property type="status" value="NOT_ANNOTATED_CDS"/>
    <property type="molecule type" value="Genomic_DNA"/>
</dbReference>
<sequence length="1327" mass="150011">MELYVRNTLVILMMICSVSSGVLVAGPKFVLPNQEYTLTISNDKGLSPSVKLNLTLEVIDDANTTYHSTVVDVRKHTLRNVKLAIPNVTPATSLRLTIDGLHDFRYHEVVTLEVRASLLSGLIQTDKPVYKPGDTVKFRVIVLDTELKPPAKLESVRVAIRDPKGSTIRQWDSAKLFSGVFENRLQVASNPMLGLWTVVACVDQQEIVSKSFEVREYVLTSFDLQVVPSVIPLLQHHGLNLTIAAYYHFGKPVAGTAVVELHLSHDILDEKRTFDMFGTGQTNIVFKNALDMPDDHENVLVKVSFTEKHTRRTVSKDISVPVYKHPYRVKLVPEAPMFRAGRPFKCTLQFTKHDGTQANGIAGVVEIDELQYNEKHTSDSSGCIKLNLLMNNASESIHITFTESDSTGYYMFEETVHRTDSDDTFIKLELRSQPNIKSTKPMSLVVTCSERMSSFVYYVLSKGKIIDARLILLNSQTKYRMNQIRASEKMLPKASIIVITVANNNTLVWDSLDVSFPQFGNSLDIRVDETELRPSGPVKLTLRGRPGSYVGLTAYDKSLLQSSQHHHDIVWEDIEELFKRFYEVESTEFDPFNSMGMFVRSPTQPTAHYGDRYRRSLFNAHQPPVKLTVYRTSFPESWLWKNVSMGNTEKLALHEYVPDSTTTWYLTGFAISPEHGLGIVKSPIQLVTSKPFYVVESLPYSIKRGEAVVLQFTLFSNLGAEYVANVTLFNVDQQMEFFNQTHIAYTKSLSVPPGVGTPVSFLVKARKLGEMVIRVRASLMNGAETDALEKFVRVLPENLVYNYTINQFFQVEYDKKFSKNHSLDVHKQRNKNSLHVVLTMYPNILTTVIDNLDNLLGTPKGSAVLSLIDVIPSLVVLEYLVANGSTTYEDHSTINKTKTILTNCLQTVAKYRQPDGSFGDWPDSKQGSIFVTALAAQSLSWSSKYIEIDKEMARGAFLWLATKQTSSGRYDEVSEITYQVLQDGSRQGIALTSYVMIVFLENVLFVNNDSIKHAIAAGINYIAGSLSSITDVHDLSLATYALMLNNHGDKEIFHNKLIEKSHFDNTTIERHWPRSSAAVETTAYALLCYYENRQYVDGIAIMRWLVNQRDASGGFSSPQATFVGLHALAKLTRVLRSNNTYQVVVVEKGATPKHFRVQTTDLNQRYEHRWDSISKEITINITGKGLGMYHLSHEYTVDVRNISKQFNLAVNTSYTNYTLILEVCTSYDAAISFQRSNIALVEVNFPSGFVGDKRSIKNLSENANKIQNYEFRYGQTALVVYYSSMGPEKNCFEVHAHRRFEVIFHRPSYVLVYDTFNPSQRHNFIEQ</sequence>
<dbReference type="InterPro" id="IPR002890">
    <property type="entry name" value="MG2"/>
</dbReference>
<dbReference type="InterPro" id="IPR013783">
    <property type="entry name" value="Ig-like_fold"/>
</dbReference>
<dbReference type="Gene3D" id="2.60.120.1540">
    <property type="match status" value="1"/>
</dbReference>
<evidence type="ECO:0000256" key="3">
    <source>
        <dbReference type="ARBA" id="ARBA00022729"/>
    </source>
</evidence>
<keyword evidence="5" id="KW-0882">Thioester bond</keyword>
<evidence type="ECO:0000256" key="8">
    <source>
        <dbReference type="ARBA" id="ARBA00057615"/>
    </source>
</evidence>
<dbReference type="Gene3D" id="2.60.40.2950">
    <property type="match status" value="1"/>
</dbReference>
<dbReference type="InterPro" id="IPR040839">
    <property type="entry name" value="MG4"/>
</dbReference>
<dbReference type="InterPro" id="IPR041555">
    <property type="entry name" value="MG3"/>
</dbReference>
<dbReference type="FunFam" id="2.60.40.1930:FF:000001">
    <property type="entry name" value="CD109 isoform 3"/>
    <property type="match status" value="1"/>
</dbReference>
<dbReference type="Gene3D" id="2.60.40.690">
    <property type="entry name" value="Alpha-macroglobulin, receptor-binding domain"/>
    <property type="match status" value="1"/>
</dbReference>
<dbReference type="GO" id="GO:0002376">
    <property type="term" value="P:immune system process"/>
    <property type="evidence" value="ECO:0007669"/>
    <property type="project" value="UniProtKB-KW"/>
</dbReference>
<evidence type="ECO:0000313" key="15">
    <source>
        <dbReference type="Proteomes" id="UP000075886"/>
    </source>
</evidence>
<dbReference type="PANTHER" id="PTHR11412:SF136">
    <property type="entry name" value="CD109 ANTIGEN"/>
    <property type="match status" value="1"/>
</dbReference>
<dbReference type="SMART" id="SM01360">
    <property type="entry name" value="A2M"/>
    <property type="match status" value="1"/>
</dbReference>
<evidence type="ECO:0000256" key="10">
    <source>
        <dbReference type="ARBA" id="ARBA00078071"/>
    </source>
</evidence>
<dbReference type="Gene3D" id="2.60.40.1930">
    <property type="match status" value="2"/>
</dbReference>
<dbReference type="InterPro" id="IPR008930">
    <property type="entry name" value="Terpenoid_cyclase/PrenylTrfase"/>
</dbReference>
<dbReference type="SMART" id="SM01359">
    <property type="entry name" value="A2M_N_2"/>
    <property type="match status" value="1"/>
</dbReference>
<comment type="subcellular location">
    <subcellularLocation>
        <location evidence="1">Secreted</location>
    </subcellularLocation>
</comment>
<keyword evidence="3" id="KW-0732">Signal</keyword>
<evidence type="ECO:0000259" key="12">
    <source>
        <dbReference type="SMART" id="SM01360"/>
    </source>
</evidence>
<dbReference type="PANTHER" id="PTHR11412">
    <property type="entry name" value="MACROGLOBULIN / COMPLEMENT"/>
    <property type="match status" value="1"/>
</dbReference>
<dbReference type="Gene3D" id="2.60.40.10">
    <property type="entry name" value="Immunoglobulins"/>
    <property type="match status" value="2"/>
</dbReference>
<feature type="domain" description="Alpha-macroglobulin receptor-binding" evidence="13">
    <location>
        <begin position="1236"/>
        <end position="1324"/>
    </location>
</feature>
<dbReference type="GO" id="GO:0004866">
    <property type="term" value="F:endopeptidase inhibitor activity"/>
    <property type="evidence" value="ECO:0007669"/>
    <property type="project" value="InterPro"/>
</dbReference>
<evidence type="ECO:0000256" key="5">
    <source>
        <dbReference type="ARBA" id="ARBA00022966"/>
    </source>
</evidence>
<evidence type="ECO:0000256" key="6">
    <source>
        <dbReference type="ARBA" id="ARBA00023157"/>
    </source>
</evidence>
<comment type="subunit">
    <text evidence="9">Heterodimer of a TEP1-N chain and an TEP1-C chain non-covalently linked. Forms a complex composed of TEP1-N and TEP1-C heterodimer, LRIM1 and APL1C; the interaction stabilizes TEP1-N and TEP1-C heterodimer, prevents its binding to tissues while circulating in the hemolymph and protects the thioester bond from hydrolysis. Mature TEP1 and to a lesser extent full-length TEP1 interact with SPCLIP1; the interaction is induced by microbial infection.</text>
</comment>
<dbReference type="Gene3D" id="2.20.130.20">
    <property type="match status" value="1"/>
</dbReference>
<dbReference type="Pfam" id="PF01835">
    <property type="entry name" value="MG2"/>
    <property type="match status" value="1"/>
</dbReference>
<dbReference type="InterPro" id="IPR011626">
    <property type="entry name" value="Alpha-macroglobulin_TED"/>
</dbReference>
<keyword evidence="6" id="KW-1015">Disulfide bond</keyword>
<evidence type="ECO:0000256" key="4">
    <source>
        <dbReference type="ARBA" id="ARBA00022859"/>
    </source>
</evidence>
<dbReference type="Gene3D" id="2.60.40.1940">
    <property type="match status" value="1"/>
</dbReference>
<dbReference type="Pfam" id="PF07703">
    <property type="entry name" value="A2M_BRD"/>
    <property type="match status" value="1"/>
</dbReference>
<dbReference type="Proteomes" id="UP000075886">
    <property type="component" value="Unassembled WGS sequence"/>
</dbReference>
<keyword evidence="4" id="KW-0391">Immunity</keyword>
<dbReference type="Pfam" id="PF07678">
    <property type="entry name" value="TED_complement"/>
    <property type="match status" value="1"/>
</dbReference>
<proteinExistence type="predicted"/>
<dbReference type="EnsemblMetazoa" id="AFAF019347-RA">
    <property type="protein sequence ID" value="AFAF019347-PA"/>
    <property type="gene ID" value="AFAF019347"/>
</dbReference>
<organism evidence="14 15">
    <name type="scientific">Anopheles farauti</name>
    <dbReference type="NCBI Taxonomy" id="69004"/>
    <lineage>
        <taxon>Eukaryota</taxon>
        <taxon>Metazoa</taxon>
        <taxon>Ecdysozoa</taxon>
        <taxon>Arthropoda</taxon>
        <taxon>Hexapoda</taxon>
        <taxon>Insecta</taxon>
        <taxon>Pterygota</taxon>
        <taxon>Neoptera</taxon>
        <taxon>Endopterygota</taxon>
        <taxon>Diptera</taxon>
        <taxon>Nematocera</taxon>
        <taxon>Culicoidea</taxon>
        <taxon>Culicidae</taxon>
        <taxon>Anophelinae</taxon>
        <taxon>Anopheles</taxon>
    </lineage>
</organism>
<evidence type="ECO:0000313" key="14">
    <source>
        <dbReference type="EnsemblMetazoa" id="AFAF019347-PA"/>
    </source>
</evidence>
<dbReference type="GO" id="GO:0005615">
    <property type="term" value="C:extracellular space"/>
    <property type="evidence" value="ECO:0007669"/>
    <property type="project" value="InterPro"/>
</dbReference>
<dbReference type="SUPFAM" id="SSF49410">
    <property type="entry name" value="Alpha-macroglobulin receptor domain"/>
    <property type="match status" value="1"/>
</dbReference>
<comment type="function">
    <text evidence="8">Binds covalently through a thioester bond to the pathogen surface resulting in pathogen clearance.</text>
</comment>
<dbReference type="InterPro" id="IPR001599">
    <property type="entry name" value="Macroglobln_a2"/>
</dbReference>
<dbReference type="InterPro" id="IPR011625">
    <property type="entry name" value="A2M_N_BRD"/>
</dbReference>
<dbReference type="STRING" id="69004.A0A182QYC9"/>
<evidence type="ECO:0000256" key="1">
    <source>
        <dbReference type="ARBA" id="ARBA00004613"/>
    </source>
</evidence>
<evidence type="ECO:0000259" key="11">
    <source>
        <dbReference type="SMART" id="SM01359"/>
    </source>
</evidence>
<dbReference type="VEuPathDB" id="VectorBase:AFAF019347"/>
<dbReference type="Pfam" id="PF17791">
    <property type="entry name" value="MG3"/>
    <property type="match status" value="1"/>
</dbReference>
<reference evidence="15" key="1">
    <citation type="submission" date="2014-01" db="EMBL/GenBank/DDBJ databases">
        <title>The Genome Sequence of Anopheles farauti FAR1 (V2).</title>
        <authorList>
            <consortium name="The Broad Institute Genomics Platform"/>
            <person name="Neafsey D.E."/>
            <person name="Besansky N."/>
            <person name="Howell P."/>
            <person name="Walton C."/>
            <person name="Young S.K."/>
            <person name="Zeng Q."/>
            <person name="Gargeya S."/>
            <person name="Fitzgerald M."/>
            <person name="Haas B."/>
            <person name="Abouelleil A."/>
            <person name="Allen A.W."/>
            <person name="Alvarado L."/>
            <person name="Arachchi H.M."/>
            <person name="Berlin A.M."/>
            <person name="Chapman S.B."/>
            <person name="Gainer-Dewar J."/>
            <person name="Goldberg J."/>
            <person name="Griggs A."/>
            <person name="Gujja S."/>
            <person name="Hansen M."/>
            <person name="Howarth C."/>
            <person name="Imamovic A."/>
            <person name="Ireland A."/>
            <person name="Larimer J."/>
            <person name="McCowan C."/>
            <person name="Murphy C."/>
            <person name="Pearson M."/>
            <person name="Poon T.W."/>
            <person name="Priest M."/>
            <person name="Roberts A."/>
            <person name="Saif S."/>
            <person name="Shea T."/>
            <person name="Sisk P."/>
            <person name="Sykes S."/>
            <person name="Wortman J."/>
            <person name="Nusbaum C."/>
            <person name="Birren B."/>
        </authorList>
    </citation>
    <scope>NUCLEOTIDE SEQUENCE [LARGE SCALE GENOMIC DNA]</scope>
    <source>
        <strain evidence="15">FAR1</strain>
    </source>
</reference>
<dbReference type="InterPro" id="IPR036595">
    <property type="entry name" value="A-macroglobulin_rcpt-bd_sf"/>
</dbReference>
<keyword evidence="7" id="KW-0325">Glycoprotein</keyword>
<keyword evidence="2" id="KW-0964">Secreted</keyword>
<dbReference type="Pfam" id="PF17789">
    <property type="entry name" value="MG4"/>
    <property type="match status" value="1"/>
</dbReference>
<feature type="domain" description="Alpha-2-macroglobulin bait region" evidence="11">
    <location>
        <begin position="426"/>
        <end position="562"/>
    </location>
</feature>
<evidence type="ECO:0000259" key="13">
    <source>
        <dbReference type="SMART" id="SM01361"/>
    </source>
</evidence>
<dbReference type="InterPro" id="IPR009048">
    <property type="entry name" value="A-macroglobulin_rcpt-bd"/>
</dbReference>
<dbReference type="Pfam" id="PF07677">
    <property type="entry name" value="A2M_recep"/>
    <property type="match status" value="1"/>
</dbReference>
<dbReference type="Gene3D" id="1.50.10.20">
    <property type="match status" value="1"/>
</dbReference>